<dbReference type="SMART" id="SM00320">
    <property type="entry name" value="WD40"/>
    <property type="match status" value="2"/>
</dbReference>
<dbReference type="Gene3D" id="2.130.10.10">
    <property type="entry name" value="YVTN repeat-like/Quinoprotein amine dehydrogenase"/>
    <property type="match status" value="1"/>
</dbReference>
<dbReference type="EMBL" id="AYKW01000030">
    <property type="protein sequence ID" value="PIL28034.1"/>
    <property type="molecule type" value="Genomic_DNA"/>
</dbReference>
<feature type="repeat" description="WD" evidence="1">
    <location>
        <begin position="10"/>
        <end position="51"/>
    </location>
</feature>
<dbReference type="Proteomes" id="UP000230002">
    <property type="component" value="Unassembled WGS sequence"/>
</dbReference>
<keyword evidence="1" id="KW-0853">WD repeat</keyword>
<dbReference type="PROSITE" id="PS50082">
    <property type="entry name" value="WD_REPEATS_2"/>
    <property type="match status" value="1"/>
</dbReference>
<evidence type="ECO:0000313" key="3">
    <source>
        <dbReference type="Proteomes" id="UP000230002"/>
    </source>
</evidence>
<dbReference type="AlphaFoldDB" id="A0A2G8S2R3"/>
<dbReference type="Pfam" id="PF00400">
    <property type="entry name" value="WD40"/>
    <property type="match status" value="2"/>
</dbReference>
<name>A0A2G8S2R3_9APHY</name>
<accession>A0A2G8S2R3</accession>
<evidence type="ECO:0000256" key="1">
    <source>
        <dbReference type="PROSITE-ProRule" id="PRU00221"/>
    </source>
</evidence>
<dbReference type="OrthoDB" id="6262491at2759"/>
<sequence>MSEPTWLGIPAGHNYWVEALVVSPDSKWVASGSRDWTIILWDAGSGAMAQQWVAHSCKSVRTLAFSPDSRFLLSGGEDHMIRPDHKLAISKRLGGLKTNSKLGSYPSY</sequence>
<dbReference type="STRING" id="1077348.A0A2G8S2R3"/>
<reference evidence="2 3" key="1">
    <citation type="journal article" date="2015" name="Sci. Rep.">
        <title>Chromosome-level genome map provides insights into diverse defense mechanisms in the medicinal fungus Ganoderma sinense.</title>
        <authorList>
            <person name="Zhu Y."/>
            <person name="Xu J."/>
            <person name="Sun C."/>
            <person name="Zhou S."/>
            <person name="Xu H."/>
            <person name="Nelson D.R."/>
            <person name="Qian J."/>
            <person name="Song J."/>
            <person name="Luo H."/>
            <person name="Xiang L."/>
            <person name="Li Y."/>
            <person name="Xu Z."/>
            <person name="Ji A."/>
            <person name="Wang L."/>
            <person name="Lu S."/>
            <person name="Hayward A."/>
            <person name="Sun W."/>
            <person name="Li X."/>
            <person name="Schwartz D.C."/>
            <person name="Wang Y."/>
            <person name="Chen S."/>
        </authorList>
    </citation>
    <scope>NUCLEOTIDE SEQUENCE [LARGE SCALE GENOMIC DNA]</scope>
    <source>
        <strain evidence="2 3">ZZ0214-1</strain>
    </source>
</reference>
<dbReference type="InterPro" id="IPR036322">
    <property type="entry name" value="WD40_repeat_dom_sf"/>
</dbReference>
<organism evidence="2 3">
    <name type="scientific">Ganoderma sinense ZZ0214-1</name>
    <dbReference type="NCBI Taxonomy" id="1077348"/>
    <lineage>
        <taxon>Eukaryota</taxon>
        <taxon>Fungi</taxon>
        <taxon>Dikarya</taxon>
        <taxon>Basidiomycota</taxon>
        <taxon>Agaricomycotina</taxon>
        <taxon>Agaricomycetes</taxon>
        <taxon>Polyporales</taxon>
        <taxon>Polyporaceae</taxon>
        <taxon>Ganoderma</taxon>
    </lineage>
</organism>
<dbReference type="PROSITE" id="PS50294">
    <property type="entry name" value="WD_REPEATS_REGION"/>
    <property type="match status" value="1"/>
</dbReference>
<dbReference type="PANTHER" id="PTHR19879">
    <property type="entry name" value="TRANSCRIPTION INITIATION FACTOR TFIID"/>
    <property type="match status" value="1"/>
</dbReference>
<dbReference type="InterPro" id="IPR015943">
    <property type="entry name" value="WD40/YVTN_repeat-like_dom_sf"/>
</dbReference>
<dbReference type="PANTHER" id="PTHR19879:SF9">
    <property type="entry name" value="TRANSCRIPTION INITIATION FACTOR TFIID SUBUNIT 5"/>
    <property type="match status" value="1"/>
</dbReference>
<comment type="caution">
    <text evidence="2">The sequence shown here is derived from an EMBL/GenBank/DDBJ whole genome shotgun (WGS) entry which is preliminary data.</text>
</comment>
<gene>
    <name evidence="2" type="ORF">GSI_09885</name>
</gene>
<protein>
    <submittedName>
        <fullName evidence="2">Uncharacterized protein</fullName>
    </submittedName>
</protein>
<keyword evidence="3" id="KW-1185">Reference proteome</keyword>
<dbReference type="InterPro" id="IPR001680">
    <property type="entry name" value="WD40_rpt"/>
</dbReference>
<proteinExistence type="predicted"/>
<evidence type="ECO:0000313" key="2">
    <source>
        <dbReference type="EMBL" id="PIL28034.1"/>
    </source>
</evidence>
<dbReference type="SUPFAM" id="SSF50978">
    <property type="entry name" value="WD40 repeat-like"/>
    <property type="match status" value="1"/>
</dbReference>